<keyword evidence="5" id="KW-1185">Reference proteome</keyword>
<evidence type="ECO:0000259" key="3">
    <source>
        <dbReference type="Pfam" id="PF25390"/>
    </source>
</evidence>
<feature type="repeat" description="RCC1" evidence="2">
    <location>
        <begin position="79"/>
        <end position="134"/>
    </location>
</feature>
<proteinExistence type="predicted"/>
<dbReference type="Gene3D" id="2.130.10.30">
    <property type="entry name" value="Regulator of chromosome condensation 1/beta-lactamase-inhibitor protein II"/>
    <property type="match status" value="1"/>
</dbReference>
<protein>
    <recommendedName>
        <fullName evidence="3">RCC1-like domain-containing protein</fullName>
    </recommendedName>
</protein>
<dbReference type="InterPro" id="IPR058923">
    <property type="entry name" value="RCC1-like_dom"/>
</dbReference>
<dbReference type="Proteomes" id="UP000785679">
    <property type="component" value="Unassembled WGS sequence"/>
</dbReference>
<evidence type="ECO:0000313" key="4">
    <source>
        <dbReference type="EMBL" id="TNV74874.1"/>
    </source>
</evidence>
<dbReference type="PANTHER" id="PTHR22870">
    <property type="entry name" value="REGULATOR OF CHROMOSOME CONDENSATION"/>
    <property type="match status" value="1"/>
</dbReference>
<dbReference type="SUPFAM" id="SSF50985">
    <property type="entry name" value="RCC1/BLIP-II"/>
    <property type="match status" value="2"/>
</dbReference>
<feature type="domain" description="RCC1-like" evidence="3">
    <location>
        <begin position="49"/>
        <end position="369"/>
    </location>
</feature>
<dbReference type="PROSITE" id="PS50012">
    <property type="entry name" value="RCC1_3"/>
    <property type="match status" value="4"/>
</dbReference>
<feature type="repeat" description="RCC1" evidence="2">
    <location>
        <begin position="135"/>
        <end position="200"/>
    </location>
</feature>
<organism evidence="4 5">
    <name type="scientific">Halteria grandinella</name>
    <dbReference type="NCBI Taxonomy" id="5974"/>
    <lineage>
        <taxon>Eukaryota</taxon>
        <taxon>Sar</taxon>
        <taxon>Alveolata</taxon>
        <taxon>Ciliophora</taxon>
        <taxon>Intramacronucleata</taxon>
        <taxon>Spirotrichea</taxon>
        <taxon>Stichotrichia</taxon>
        <taxon>Sporadotrichida</taxon>
        <taxon>Halteriidae</taxon>
        <taxon>Halteria</taxon>
    </lineage>
</organism>
<dbReference type="InterPro" id="IPR000408">
    <property type="entry name" value="Reg_chr_condens"/>
</dbReference>
<sequence>MNSLFATLLKRNFSTSSAKKTSVYLWTSMPTISPKGAAQISQQLQIPKGVPNRVAAFDNLDIQKLYVGLRASAAVSGDGKLYLFGSGNYGVLGQGTEKDAKFNKPVLVDYFVKRDKRVVDIAVGEYHSIALTDDGSVYTWGYGGKTGFFNWMYTQEVGALGHGDKKHHFTPKKVDFFEKNNIKVKSVQAGMYHCVALAEDGRLYLWGRGLYGVLGNGSNSYSLEPELNEELDILRKEEGEGKTIVKVDSADEYTGVLMKDGSYWVWGKNDRGQLGLGSGIGIDMVESESQPAQVVVEGGKVKNFATGMNTMLIQDEGDNVYKTGLKIDYTPKRFELDPGFAGSAIKGMQCGRKHYVLWNEDNKLLVWGNILKEKPENKTDGFGLHSGESLFEGGTIRDISMKYGIFGALIEHPETPSTPGL</sequence>
<feature type="repeat" description="RCC1" evidence="2">
    <location>
        <begin position="201"/>
        <end position="260"/>
    </location>
</feature>
<feature type="repeat" description="RCC1" evidence="2">
    <location>
        <begin position="261"/>
        <end position="317"/>
    </location>
</feature>
<dbReference type="InterPro" id="IPR051210">
    <property type="entry name" value="Ub_ligase/GEF_domain"/>
</dbReference>
<gene>
    <name evidence="4" type="ORF">FGO68_gene13726</name>
</gene>
<comment type="caution">
    <text evidence="4">The sequence shown here is derived from an EMBL/GenBank/DDBJ whole genome shotgun (WGS) entry which is preliminary data.</text>
</comment>
<dbReference type="OrthoDB" id="10256179at2759"/>
<dbReference type="Pfam" id="PF25390">
    <property type="entry name" value="WD40_RLD"/>
    <property type="match status" value="1"/>
</dbReference>
<reference evidence="4" key="1">
    <citation type="submission" date="2019-06" db="EMBL/GenBank/DDBJ databases">
        <authorList>
            <person name="Zheng W."/>
        </authorList>
    </citation>
    <scope>NUCLEOTIDE SEQUENCE</scope>
    <source>
        <strain evidence="4">QDHG01</strain>
    </source>
</reference>
<evidence type="ECO:0000256" key="1">
    <source>
        <dbReference type="ARBA" id="ARBA00022737"/>
    </source>
</evidence>
<dbReference type="EMBL" id="RRYP01016581">
    <property type="protein sequence ID" value="TNV74874.1"/>
    <property type="molecule type" value="Genomic_DNA"/>
</dbReference>
<name>A0A8J8NHM4_HALGN</name>
<dbReference type="InterPro" id="IPR009091">
    <property type="entry name" value="RCC1/BLIP-II"/>
</dbReference>
<evidence type="ECO:0000256" key="2">
    <source>
        <dbReference type="PROSITE-ProRule" id="PRU00235"/>
    </source>
</evidence>
<evidence type="ECO:0000313" key="5">
    <source>
        <dbReference type="Proteomes" id="UP000785679"/>
    </source>
</evidence>
<keyword evidence="1" id="KW-0677">Repeat</keyword>
<dbReference type="PANTHER" id="PTHR22870:SF408">
    <property type="entry name" value="OS09G0560450 PROTEIN"/>
    <property type="match status" value="1"/>
</dbReference>
<dbReference type="AlphaFoldDB" id="A0A8J8NHM4"/>
<dbReference type="PRINTS" id="PR00633">
    <property type="entry name" value="RCCNDNSATION"/>
</dbReference>
<accession>A0A8J8NHM4</accession>